<name>A0A1I6V793_9EURY</name>
<keyword evidence="2" id="KW-1185">Reference proteome</keyword>
<evidence type="ECO:0000313" key="1">
    <source>
        <dbReference type="EMBL" id="SFT09648.1"/>
    </source>
</evidence>
<gene>
    <name evidence="1" type="ORF">SAMN04488556_0105</name>
</gene>
<evidence type="ECO:0000313" key="2">
    <source>
        <dbReference type="Proteomes" id="UP000199199"/>
    </source>
</evidence>
<reference evidence="2" key="1">
    <citation type="submission" date="2016-10" db="EMBL/GenBank/DDBJ databases">
        <authorList>
            <person name="Varghese N."/>
            <person name="Submissions S."/>
        </authorList>
    </citation>
    <scope>NUCLEOTIDE SEQUENCE [LARGE SCALE GENOMIC DNA]</scope>
    <source>
        <strain evidence="2">DSM 22427</strain>
    </source>
</reference>
<dbReference type="AlphaFoldDB" id="A0A1I6V793"/>
<sequence length="287" mass="32909">MTTGHWYERFDDSEPIQLVDIVHTRTPTIVVRDSQLQKRRKQARAQLRSLPLFQSLGLNRVVHTDLWDNEYSPIDYEHISSEDADPEEVEFPLVHVVTQDGILEYGEEDLVRRLIERSLDEGGQYVLITDTTAPQTPNYTKKPGRSVVDDFPAIAVRDYASLANSFGEDVLGGRSRIPVVDTRNVFFHAASAIHDEAGAPADSIEAVFDYTQAPTDSPVWDSARYFLEHDLDNVLEDYADHIREALRSWMERGDTQRVANHILEVLRVCDYDASTLENYRQRDAKYR</sequence>
<dbReference type="Proteomes" id="UP000199199">
    <property type="component" value="Unassembled WGS sequence"/>
</dbReference>
<dbReference type="EMBL" id="FOZS01000012">
    <property type="protein sequence ID" value="SFT09648.1"/>
    <property type="molecule type" value="Genomic_DNA"/>
</dbReference>
<accession>A0A1I6V793</accession>
<proteinExistence type="predicted"/>
<organism evidence="1 2">
    <name type="scientific">Halostagnicola kamekurae</name>
    <dbReference type="NCBI Taxonomy" id="619731"/>
    <lineage>
        <taxon>Archaea</taxon>
        <taxon>Methanobacteriati</taxon>
        <taxon>Methanobacteriota</taxon>
        <taxon>Stenosarchaea group</taxon>
        <taxon>Halobacteria</taxon>
        <taxon>Halobacteriales</taxon>
        <taxon>Natrialbaceae</taxon>
        <taxon>Halostagnicola</taxon>
    </lineage>
</organism>
<protein>
    <submittedName>
        <fullName evidence="1">Uncharacterized protein</fullName>
    </submittedName>
</protein>